<reference evidence="10" key="1">
    <citation type="submission" date="2022-01" db="EMBL/GenBank/DDBJ databases">
        <authorList>
            <person name="King R."/>
        </authorList>
    </citation>
    <scope>NUCLEOTIDE SEQUENCE</scope>
</reference>
<feature type="domain" description="Nanos-type" evidence="9">
    <location>
        <begin position="107"/>
        <end position="161"/>
    </location>
</feature>
<evidence type="ECO:0000256" key="8">
    <source>
        <dbReference type="PROSITE-ProRule" id="PRU00855"/>
    </source>
</evidence>
<keyword evidence="4 8" id="KW-0863">Zinc-finger</keyword>
<dbReference type="GO" id="GO:0006417">
    <property type="term" value="P:regulation of translation"/>
    <property type="evidence" value="ECO:0007669"/>
    <property type="project" value="UniProtKB-UniRule"/>
</dbReference>
<dbReference type="Proteomes" id="UP001152799">
    <property type="component" value="Chromosome 2"/>
</dbReference>
<dbReference type="GO" id="GO:0003723">
    <property type="term" value="F:RNA binding"/>
    <property type="evidence" value="ECO:0007669"/>
    <property type="project" value="UniProtKB-UniRule"/>
</dbReference>
<keyword evidence="6 8" id="KW-0810">Translation regulation</keyword>
<evidence type="ECO:0000256" key="6">
    <source>
        <dbReference type="ARBA" id="ARBA00022845"/>
    </source>
</evidence>
<organism evidence="10 11">
    <name type="scientific">Ceutorhynchus assimilis</name>
    <name type="common">cabbage seed weevil</name>
    <dbReference type="NCBI Taxonomy" id="467358"/>
    <lineage>
        <taxon>Eukaryota</taxon>
        <taxon>Metazoa</taxon>
        <taxon>Ecdysozoa</taxon>
        <taxon>Arthropoda</taxon>
        <taxon>Hexapoda</taxon>
        <taxon>Insecta</taxon>
        <taxon>Pterygota</taxon>
        <taxon>Neoptera</taxon>
        <taxon>Endopterygota</taxon>
        <taxon>Coleoptera</taxon>
        <taxon>Polyphaga</taxon>
        <taxon>Cucujiformia</taxon>
        <taxon>Curculionidae</taxon>
        <taxon>Ceutorhynchinae</taxon>
        <taxon>Ceutorhynchus</taxon>
    </lineage>
</organism>
<sequence>MDPEGNCENDELFSNNFFTNLLSFMDESEETAVENPDSGVVTSGSFGSFSARSASVYQNSDSNNNVSPTWTDSAFGLISSVTFIEDSTLTQDPAVAHKKKKHKKSSICQFCLKNGEPKIVFSSHILKSLDGLVVCPTLRRYVCSLCGATGSYSHTRKYCPKYLEMMAWQEYYQNFVSMFF</sequence>
<keyword evidence="3" id="KW-0479">Metal-binding</keyword>
<accession>A0A9N9MMD3</accession>
<comment type="subcellular location">
    <subcellularLocation>
        <location evidence="1">Cytoplasm</location>
    </subcellularLocation>
</comment>
<dbReference type="GO" id="GO:0005737">
    <property type="term" value="C:cytoplasm"/>
    <property type="evidence" value="ECO:0007669"/>
    <property type="project" value="UniProtKB-SubCell"/>
</dbReference>
<keyword evidence="11" id="KW-1185">Reference proteome</keyword>
<dbReference type="OrthoDB" id="10010129at2759"/>
<keyword evidence="5" id="KW-0862">Zinc</keyword>
<proteinExistence type="inferred from homology"/>
<comment type="similarity">
    <text evidence="8">Belongs to the nanos family.</text>
</comment>
<keyword evidence="2" id="KW-0963">Cytoplasm</keyword>
<dbReference type="Pfam" id="PF05741">
    <property type="entry name" value="zf-nanos"/>
    <property type="match status" value="1"/>
</dbReference>
<evidence type="ECO:0000256" key="1">
    <source>
        <dbReference type="ARBA" id="ARBA00004496"/>
    </source>
</evidence>
<dbReference type="PROSITE" id="PS51522">
    <property type="entry name" value="ZF_NANOS"/>
    <property type="match status" value="1"/>
</dbReference>
<protein>
    <recommendedName>
        <fullName evidence="9">Nanos-type domain-containing protein</fullName>
    </recommendedName>
</protein>
<dbReference type="Gene3D" id="4.10.60.30">
    <property type="entry name" value="Nanos, RNA-binding domain"/>
    <property type="match status" value="1"/>
</dbReference>
<dbReference type="EMBL" id="OU892278">
    <property type="protein sequence ID" value="CAG9765246.1"/>
    <property type="molecule type" value="Genomic_DNA"/>
</dbReference>
<evidence type="ECO:0000259" key="9">
    <source>
        <dbReference type="PROSITE" id="PS51522"/>
    </source>
</evidence>
<evidence type="ECO:0000256" key="3">
    <source>
        <dbReference type="ARBA" id="ARBA00022723"/>
    </source>
</evidence>
<evidence type="ECO:0000256" key="5">
    <source>
        <dbReference type="ARBA" id="ARBA00022833"/>
    </source>
</evidence>
<dbReference type="GO" id="GO:0008270">
    <property type="term" value="F:zinc ion binding"/>
    <property type="evidence" value="ECO:0007669"/>
    <property type="project" value="UniProtKB-KW"/>
</dbReference>
<evidence type="ECO:0000256" key="2">
    <source>
        <dbReference type="ARBA" id="ARBA00022490"/>
    </source>
</evidence>
<evidence type="ECO:0000313" key="11">
    <source>
        <dbReference type="Proteomes" id="UP001152799"/>
    </source>
</evidence>
<dbReference type="InterPro" id="IPR024161">
    <property type="entry name" value="Znf_nanos-typ"/>
</dbReference>
<evidence type="ECO:0000256" key="4">
    <source>
        <dbReference type="ARBA" id="ARBA00022771"/>
    </source>
</evidence>
<dbReference type="InterPro" id="IPR038129">
    <property type="entry name" value="Nanos_sf"/>
</dbReference>
<dbReference type="PANTHER" id="PTHR12887">
    <property type="entry name" value="NANOS PROTEIN"/>
    <property type="match status" value="1"/>
</dbReference>
<keyword evidence="7 8" id="KW-0694">RNA-binding</keyword>
<name>A0A9N9MMD3_9CUCU</name>
<gene>
    <name evidence="10" type="ORF">CEUTPL_LOCUS5860</name>
</gene>
<evidence type="ECO:0000256" key="7">
    <source>
        <dbReference type="ARBA" id="ARBA00022884"/>
    </source>
</evidence>
<dbReference type="AlphaFoldDB" id="A0A9N9MMD3"/>
<dbReference type="InterPro" id="IPR008705">
    <property type="entry name" value="Nanos/Xcar2"/>
</dbReference>
<evidence type="ECO:0000313" key="10">
    <source>
        <dbReference type="EMBL" id="CAG9765246.1"/>
    </source>
</evidence>